<proteinExistence type="predicted"/>
<evidence type="ECO:0008006" key="6">
    <source>
        <dbReference type="Google" id="ProtNLM"/>
    </source>
</evidence>
<evidence type="ECO:0000313" key="4">
    <source>
        <dbReference type="Proteomes" id="UP001066327"/>
    </source>
</evidence>
<dbReference type="RefSeq" id="WP_269592027.1">
    <property type="nucleotide sequence ID" value="NZ_CP130954.1"/>
</dbReference>
<feature type="transmembrane region" description="Helical" evidence="1">
    <location>
        <begin position="21"/>
        <end position="44"/>
    </location>
</feature>
<evidence type="ECO:0000313" key="3">
    <source>
        <dbReference type="EMBL" id="WLF51328.1"/>
    </source>
</evidence>
<evidence type="ECO:0000313" key="5">
    <source>
        <dbReference type="Proteomes" id="UP001231166"/>
    </source>
</evidence>
<keyword evidence="1" id="KW-0472">Membrane</keyword>
<evidence type="ECO:0000313" key="2">
    <source>
        <dbReference type="EMBL" id="MCZ4587676.1"/>
    </source>
</evidence>
<accession>A0AAX3YQ20</accession>
<sequence length="281" mass="31001">MTDSPRPIRPARANETRTTGDILILTIVIAVFLCVVVIGVVVLWDVVNPREWTSDGWSATGSWVASIGTVLAVGVALWQSHRARTDAAYALSETRRQHEEQLRHEVWRSDLDATVSLLSPLTQLRSEMFGADTAVDSYRQMLDDFAAGRYPEPDEGPTFWHRQHDAIFGYLTPVKETYIAVRAAGLKVRSPDLSAALEEAGDLIELIGNQLHAWSIQAGKGEELQIELDRIQQLNLDRSRGVGLLPALAQRAELVLREAVKGSNAVDLWSSGHNPDATMTS</sequence>
<feature type="transmembrane region" description="Helical" evidence="1">
    <location>
        <begin position="56"/>
        <end position="78"/>
    </location>
</feature>
<reference evidence="3" key="2">
    <citation type="submission" date="2023-07" db="EMBL/GenBank/DDBJ databases">
        <title>Genomic analysis of Rhodococcus opacus VOC-14 with glycol ethers degradation activity.</title>
        <authorList>
            <person name="Narkevich D.A."/>
            <person name="Hlushen A.M."/>
            <person name="Akhremchuk A.E."/>
            <person name="Sikolenko M.A."/>
            <person name="Valentovich L.N."/>
        </authorList>
    </citation>
    <scope>NUCLEOTIDE SEQUENCE</scope>
    <source>
        <strain evidence="3">VOC-14</strain>
        <plasmid evidence="3">pRho-VOC14-C342</plasmid>
    </source>
</reference>
<protein>
    <recommendedName>
        <fullName evidence="6">DUF5129 domain-containing protein</fullName>
    </recommendedName>
</protein>
<keyword evidence="4" id="KW-1185">Reference proteome</keyword>
<dbReference type="AlphaFoldDB" id="A0AAX3YQ20"/>
<dbReference type="Proteomes" id="UP001066327">
    <property type="component" value="Unassembled WGS sequence"/>
</dbReference>
<gene>
    <name evidence="2" type="ORF">O4328_28980</name>
    <name evidence="3" type="ORF">Q5707_38860</name>
</gene>
<keyword evidence="1" id="KW-0812">Transmembrane</keyword>
<dbReference type="EMBL" id="JAPWIS010000017">
    <property type="protein sequence ID" value="MCZ4587676.1"/>
    <property type="molecule type" value="Genomic_DNA"/>
</dbReference>
<dbReference type="EMBL" id="CP130954">
    <property type="protein sequence ID" value="WLF51328.1"/>
    <property type="molecule type" value="Genomic_DNA"/>
</dbReference>
<reference evidence="2" key="1">
    <citation type="submission" date="2022-12" db="EMBL/GenBank/DDBJ databases">
        <authorList>
            <person name="Krivoruchko A.V."/>
            <person name="Elkin A."/>
        </authorList>
    </citation>
    <scope>NUCLEOTIDE SEQUENCE</scope>
    <source>
        <strain evidence="2">IEGM 249</strain>
    </source>
</reference>
<keyword evidence="3" id="KW-0614">Plasmid</keyword>
<dbReference type="Proteomes" id="UP001231166">
    <property type="component" value="Plasmid pRho-VOC14-C342"/>
</dbReference>
<organism evidence="3 5">
    <name type="scientific">Rhodococcus opacus</name>
    <name type="common">Nocardia opaca</name>
    <dbReference type="NCBI Taxonomy" id="37919"/>
    <lineage>
        <taxon>Bacteria</taxon>
        <taxon>Bacillati</taxon>
        <taxon>Actinomycetota</taxon>
        <taxon>Actinomycetes</taxon>
        <taxon>Mycobacteriales</taxon>
        <taxon>Nocardiaceae</taxon>
        <taxon>Rhodococcus</taxon>
    </lineage>
</organism>
<evidence type="ECO:0000256" key="1">
    <source>
        <dbReference type="SAM" id="Phobius"/>
    </source>
</evidence>
<geneLocation type="plasmid" evidence="3 5">
    <name>pRho-VOC14-C342</name>
</geneLocation>
<keyword evidence="1" id="KW-1133">Transmembrane helix</keyword>
<name>A0AAX3YQ20_RHOOP</name>